<evidence type="ECO:0000313" key="3">
    <source>
        <dbReference type="Proteomes" id="UP000729701"/>
    </source>
</evidence>
<comment type="caution">
    <text evidence="2">The sequence shown here is derived from an EMBL/GenBank/DDBJ whole genome shotgun (WGS) entry which is preliminary data.</text>
</comment>
<evidence type="ECO:0000259" key="1">
    <source>
        <dbReference type="Pfam" id="PF18480"/>
    </source>
</evidence>
<evidence type="ECO:0000313" key="2">
    <source>
        <dbReference type="EMBL" id="MBW4672115.1"/>
    </source>
</evidence>
<feature type="domain" description="DUF5615" evidence="1">
    <location>
        <begin position="6"/>
        <end position="93"/>
    </location>
</feature>
<reference evidence="2" key="2">
    <citation type="journal article" date="2022" name="Microbiol. Resour. Announc.">
        <title>Metagenome Sequencing to Explore Phylogenomics of Terrestrial Cyanobacteria.</title>
        <authorList>
            <person name="Ward R.D."/>
            <person name="Stajich J.E."/>
            <person name="Johansen J.R."/>
            <person name="Huntemann M."/>
            <person name="Clum A."/>
            <person name="Foster B."/>
            <person name="Foster B."/>
            <person name="Roux S."/>
            <person name="Palaniappan K."/>
            <person name="Varghese N."/>
            <person name="Mukherjee S."/>
            <person name="Reddy T.B.K."/>
            <person name="Daum C."/>
            <person name="Copeland A."/>
            <person name="Chen I.A."/>
            <person name="Ivanova N.N."/>
            <person name="Kyrpides N.C."/>
            <person name="Shapiro N."/>
            <person name="Eloe-Fadrosh E.A."/>
            <person name="Pietrasiak N."/>
        </authorList>
    </citation>
    <scope>NUCLEOTIDE SEQUENCE</scope>
    <source>
        <strain evidence="2">GSE-NOS-MK-12-04C</strain>
    </source>
</reference>
<dbReference type="Pfam" id="PF18480">
    <property type="entry name" value="DUF5615"/>
    <property type="match status" value="1"/>
</dbReference>
<gene>
    <name evidence="2" type="ORF">KME60_32995</name>
</gene>
<accession>A0A951QYD1</accession>
<protein>
    <submittedName>
        <fullName evidence="2">DUF5615 family PIN-like protein</fullName>
    </submittedName>
</protein>
<proteinExistence type="predicted"/>
<dbReference type="Proteomes" id="UP000729701">
    <property type="component" value="Unassembled WGS sequence"/>
</dbReference>
<reference evidence="2" key="1">
    <citation type="submission" date="2021-05" db="EMBL/GenBank/DDBJ databases">
        <authorList>
            <person name="Pietrasiak N."/>
            <person name="Ward R."/>
            <person name="Stajich J.E."/>
            <person name="Kurbessoian T."/>
        </authorList>
    </citation>
    <scope>NUCLEOTIDE SEQUENCE</scope>
    <source>
        <strain evidence="2">GSE-NOS-MK-12-04C</strain>
    </source>
</reference>
<dbReference type="InterPro" id="IPR041049">
    <property type="entry name" value="DUF5615"/>
</dbReference>
<name>A0A951QYD1_9CYAN</name>
<organism evidence="2 3">
    <name type="scientific">Cyanomargarita calcarea GSE-NOS-MK-12-04C</name>
    <dbReference type="NCBI Taxonomy" id="2839659"/>
    <lineage>
        <taxon>Bacteria</taxon>
        <taxon>Bacillati</taxon>
        <taxon>Cyanobacteriota</taxon>
        <taxon>Cyanophyceae</taxon>
        <taxon>Nostocales</taxon>
        <taxon>Cyanomargaritaceae</taxon>
        <taxon>Cyanomargarita</taxon>
    </lineage>
</organism>
<dbReference type="EMBL" id="JAHHGZ010000063">
    <property type="protein sequence ID" value="MBW4672115.1"/>
    <property type="molecule type" value="Genomic_DNA"/>
</dbReference>
<dbReference type="AlphaFoldDB" id="A0A951QYD1"/>
<sequence length="111" mass="12569">MSDRIRFHLDENVDPDVALALHRQGIDVTTTREMGLFGQPDEVQLAFACSQGRVIVTHDTDFLKLASQSAEHWGVAFCKKNARSLGEIIRSLVLIYEVFTSGEMRGWIEYL</sequence>